<reference evidence="3" key="1">
    <citation type="submission" date="2020-12" db="EMBL/GenBank/DDBJ databases">
        <title>Antrihabitans popcorni sp. nov. and Antrihabitans auranticaus sp. nov., isolated from a larva cave.</title>
        <authorList>
            <person name="Lee S.D."/>
            <person name="Kim I.S."/>
        </authorList>
    </citation>
    <scope>NUCLEOTIDE SEQUENCE</scope>
    <source>
        <strain evidence="3">YC3-6</strain>
    </source>
</reference>
<dbReference type="Proteomes" id="UP000655868">
    <property type="component" value="Unassembled WGS sequence"/>
</dbReference>
<gene>
    <name evidence="3" type="ORF">JGU71_09390</name>
</gene>
<dbReference type="InterPro" id="IPR003399">
    <property type="entry name" value="Mce/MlaD"/>
</dbReference>
<feature type="transmembrane region" description="Helical" evidence="1">
    <location>
        <begin position="21"/>
        <end position="38"/>
    </location>
</feature>
<dbReference type="AlphaFoldDB" id="A0A934NPR3"/>
<evidence type="ECO:0000256" key="1">
    <source>
        <dbReference type="SAM" id="Phobius"/>
    </source>
</evidence>
<keyword evidence="1" id="KW-0812">Transmembrane</keyword>
<accession>A0A934NPR3</accession>
<evidence type="ECO:0000313" key="3">
    <source>
        <dbReference type="EMBL" id="MBJ8339098.1"/>
    </source>
</evidence>
<dbReference type="GO" id="GO:0005576">
    <property type="term" value="C:extracellular region"/>
    <property type="evidence" value="ECO:0007669"/>
    <property type="project" value="TreeGrafter"/>
</dbReference>
<dbReference type="EMBL" id="JAEMNV010000003">
    <property type="protein sequence ID" value="MBJ8339098.1"/>
    <property type="molecule type" value="Genomic_DNA"/>
</dbReference>
<feature type="domain" description="Mce/MlaD" evidence="2">
    <location>
        <begin position="53"/>
        <end position="123"/>
    </location>
</feature>
<evidence type="ECO:0000313" key="4">
    <source>
        <dbReference type="Proteomes" id="UP000655868"/>
    </source>
</evidence>
<dbReference type="PANTHER" id="PTHR33371">
    <property type="entry name" value="INTERMEMBRANE PHOSPHOLIPID TRANSPORT SYSTEM BINDING PROTEIN MLAD-RELATED"/>
    <property type="match status" value="1"/>
</dbReference>
<keyword evidence="4" id="KW-1185">Reference proteome</keyword>
<keyword evidence="1" id="KW-1133">Transmembrane helix</keyword>
<sequence length="342" mass="36134">MPVFQDFSGRAAGRASLRLRGLAVAAVVAVAAVALSAYSDGKFSDRFTVWIDASTVGEGLAPGAEVKLYGFAIGKVTQIDTLGFGHQQLELSLDRSQAEHLTDDVTAQYTSSNVFGSTAIELVNRGGGAPLAEGATLHIGENSANATITSVFRKAGQLTRVLDTDEVDQLFDLLITNTETLGPTVRAFFETAKLLADNKRAPVAEYLRIGGEVGAGATELTPPVVDLIARLLDTSAYFGETANQDRTNKAISGLADQALTPLAVILSDNQTDISTIVDTLLDLVIPIAASIGTVAPTYHRLPQLLERIGAAFPVVDGRVQLQLELISKDMPYLVNSIVGVPK</sequence>
<comment type="caution">
    <text evidence="3">The sequence shown here is derived from an EMBL/GenBank/DDBJ whole genome shotgun (WGS) entry which is preliminary data.</text>
</comment>
<name>A0A934NPR3_9NOCA</name>
<keyword evidence="1" id="KW-0472">Membrane</keyword>
<proteinExistence type="predicted"/>
<dbReference type="RefSeq" id="WP_199703815.1">
    <property type="nucleotide sequence ID" value="NZ_JAEMNV010000003.1"/>
</dbReference>
<protein>
    <submittedName>
        <fullName evidence="3">MCE family protein</fullName>
    </submittedName>
</protein>
<organism evidence="3 4">
    <name type="scientific">Antrihabitans stalagmiti</name>
    <dbReference type="NCBI Taxonomy" id="2799499"/>
    <lineage>
        <taxon>Bacteria</taxon>
        <taxon>Bacillati</taxon>
        <taxon>Actinomycetota</taxon>
        <taxon>Actinomycetes</taxon>
        <taxon>Mycobacteriales</taxon>
        <taxon>Nocardiaceae</taxon>
        <taxon>Antrihabitans</taxon>
    </lineage>
</organism>
<dbReference type="Pfam" id="PF02470">
    <property type="entry name" value="MlaD"/>
    <property type="match status" value="1"/>
</dbReference>
<dbReference type="InterPro" id="IPR052336">
    <property type="entry name" value="MlaD_Phospholipid_Transporter"/>
</dbReference>
<evidence type="ECO:0000259" key="2">
    <source>
        <dbReference type="Pfam" id="PF02470"/>
    </source>
</evidence>
<dbReference type="PANTHER" id="PTHR33371:SF16">
    <property type="entry name" value="MCE-FAMILY PROTEIN MCE3F"/>
    <property type="match status" value="1"/>
</dbReference>